<keyword evidence="3" id="KW-1185">Reference proteome</keyword>
<evidence type="ECO:0000256" key="1">
    <source>
        <dbReference type="SAM" id="MobiDB-lite"/>
    </source>
</evidence>
<comment type="caution">
    <text evidence="2">The sequence shown here is derived from an EMBL/GenBank/DDBJ whole genome shotgun (WGS) entry which is preliminary data.</text>
</comment>
<dbReference type="EMBL" id="JBHUKY010000013">
    <property type="protein sequence ID" value="MFD2409287.1"/>
    <property type="molecule type" value="Genomic_DNA"/>
</dbReference>
<protein>
    <submittedName>
        <fullName evidence="2">Uncharacterized protein</fullName>
    </submittedName>
</protein>
<gene>
    <name evidence="2" type="ORF">ACFSX3_05375</name>
</gene>
<feature type="region of interest" description="Disordered" evidence="1">
    <location>
        <begin position="13"/>
        <end position="57"/>
    </location>
</feature>
<dbReference type="Proteomes" id="UP001597448">
    <property type="component" value="Unassembled WGS sequence"/>
</dbReference>
<sequence>MLAIDTMKVQAAGAKGSGNLKRYRANPPGKRRDPGGADTGPSGHSVLVPGISVQVAD</sequence>
<organism evidence="2 3">
    <name type="scientific">Paenibacillus rhizoplanae</name>
    <dbReference type="NCBI Taxonomy" id="1917181"/>
    <lineage>
        <taxon>Bacteria</taxon>
        <taxon>Bacillati</taxon>
        <taxon>Bacillota</taxon>
        <taxon>Bacilli</taxon>
        <taxon>Bacillales</taxon>
        <taxon>Paenibacillaceae</taxon>
        <taxon>Paenibacillus</taxon>
    </lineage>
</organism>
<evidence type="ECO:0000313" key="3">
    <source>
        <dbReference type="Proteomes" id="UP001597448"/>
    </source>
</evidence>
<dbReference type="RefSeq" id="WP_379258377.1">
    <property type="nucleotide sequence ID" value="NZ_JBHSVQ010000001.1"/>
</dbReference>
<proteinExistence type="predicted"/>
<evidence type="ECO:0000313" key="2">
    <source>
        <dbReference type="EMBL" id="MFD2409287.1"/>
    </source>
</evidence>
<reference evidence="3" key="1">
    <citation type="journal article" date="2019" name="Int. J. Syst. Evol. Microbiol.">
        <title>The Global Catalogue of Microorganisms (GCM) 10K type strain sequencing project: providing services to taxonomists for standard genome sequencing and annotation.</title>
        <authorList>
            <consortium name="The Broad Institute Genomics Platform"/>
            <consortium name="The Broad Institute Genome Sequencing Center for Infectious Disease"/>
            <person name="Wu L."/>
            <person name="Ma J."/>
        </authorList>
    </citation>
    <scope>NUCLEOTIDE SEQUENCE [LARGE SCALE GENOMIC DNA]</scope>
    <source>
        <strain evidence="3">CCM 8725</strain>
    </source>
</reference>
<accession>A0ABW5F602</accession>
<name>A0ABW5F602_9BACL</name>